<organism evidence="1 2">
    <name type="scientific">Diacronema lutheri</name>
    <name type="common">Unicellular marine alga</name>
    <name type="synonym">Monochrysis lutheri</name>
    <dbReference type="NCBI Taxonomy" id="2081491"/>
    <lineage>
        <taxon>Eukaryota</taxon>
        <taxon>Haptista</taxon>
        <taxon>Haptophyta</taxon>
        <taxon>Pavlovophyceae</taxon>
        <taxon>Pavlovales</taxon>
        <taxon>Pavlovaceae</taxon>
        <taxon>Diacronema</taxon>
    </lineage>
</organism>
<sequence>MASAQSVFGRGARVEVSGLEKRADLNAAHATVLTWVKEVRRWTIRVEPSGEVVRVKPINLKLLTPACGPIVETAEEDEPIVLQREGGQALAVYPEKAKRRFEEVSQKYVLSEHTERVTEFFFAASSGRRLTADAFAREFETSEIDAGDFMAWVEVSLAFKDQHMQAPPAAAQR</sequence>
<dbReference type="Proteomes" id="UP000751190">
    <property type="component" value="Unassembled WGS sequence"/>
</dbReference>
<reference evidence="1" key="1">
    <citation type="submission" date="2021-05" db="EMBL/GenBank/DDBJ databases">
        <title>The genome of the haptophyte Pavlova lutheri (Diacronema luteri, Pavlovales) - a model for lipid biosynthesis in eukaryotic algae.</title>
        <authorList>
            <person name="Hulatt C.J."/>
            <person name="Posewitz M.C."/>
        </authorList>
    </citation>
    <scope>NUCLEOTIDE SEQUENCE</scope>
    <source>
        <strain evidence="1">NIVA-4/92</strain>
    </source>
</reference>
<accession>A0A8J5XJ89</accession>
<protein>
    <submittedName>
        <fullName evidence="1">Uncharacterized protein</fullName>
    </submittedName>
</protein>
<keyword evidence="2" id="KW-1185">Reference proteome</keyword>
<dbReference type="OrthoDB" id="10410661at2759"/>
<dbReference type="EMBL" id="JAGTXO010000013">
    <property type="protein sequence ID" value="KAG8464415.1"/>
    <property type="molecule type" value="Genomic_DNA"/>
</dbReference>
<gene>
    <name evidence="1" type="ORF">KFE25_003478</name>
</gene>
<evidence type="ECO:0000313" key="1">
    <source>
        <dbReference type="EMBL" id="KAG8464415.1"/>
    </source>
</evidence>
<comment type="caution">
    <text evidence="1">The sequence shown here is derived from an EMBL/GenBank/DDBJ whole genome shotgun (WGS) entry which is preliminary data.</text>
</comment>
<name>A0A8J5XJ89_DIALT</name>
<dbReference type="OMA" id="RRWTIRV"/>
<proteinExistence type="predicted"/>
<dbReference type="AlphaFoldDB" id="A0A8J5XJ89"/>
<evidence type="ECO:0000313" key="2">
    <source>
        <dbReference type="Proteomes" id="UP000751190"/>
    </source>
</evidence>